<dbReference type="Proteomes" id="UP000298138">
    <property type="component" value="Unassembled WGS sequence"/>
</dbReference>
<dbReference type="InParanoid" id="A0A4S2N4B3"/>
<evidence type="ECO:0000313" key="3">
    <source>
        <dbReference type="Proteomes" id="UP000298138"/>
    </source>
</evidence>
<reference evidence="2 3" key="1">
    <citation type="submission" date="2019-04" db="EMBL/GenBank/DDBJ databases">
        <title>Comparative genomics and transcriptomics to analyze fruiting body development in filamentous ascomycetes.</title>
        <authorList>
            <consortium name="DOE Joint Genome Institute"/>
            <person name="Lutkenhaus R."/>
            <person name="Traeger S."/>
            <person name="Breuer J."/>
            <person name="Kuo A."/>
            <person name="Lipzen A."/>
            <person name="Pangilinan J."/>
            <person name="Dilworth D."/>
            <person name="Sandor L."/>
            <person name="Poggeler S."/>
            <person name="Barry K."/>
            <person name="Grigoriev I.V."/>
            <person name="Nowrousian M."/>
        </authorList>
    </citation>
    <scope>NUCLEOTIDE SEQUENCE [LARGE SCALE GENOMIC DNA]</scope>
    <source>
        <strain evidence="2 3">CBS 389.68</strain>
    </source>
</reference>
<dbReference type="PANTHER" id="PTHR11060">
    <property type="entry name" value="PROTEIN MEMO1"/>
    <property type="match status" value="1"/>
</dbReference>
<accession>A0A4S2N4B3</accession>
<dbReference type="Gene3D" id="3.40.830.10">
    <property type="entry name" value="LigB-like"/>
    <property type="match status" value="1"/>
</dbReference>
<dbReference type="NCBIfam" id="TIGR04336">
    <property type="entry name" value="AmmeMemoSam_B"/>
    <property type="match status" value="1"/>
</dbReference>
<dbReference type="STRING" id="341454.A0A4S2N4B3"/>
<dbReference type="EMBL" id="ML220113">
    <property type="protein sequence ID" value="TGZ83916.1"/>
    <property type="molecule type" value="Genomic_DNA"/>
</dbReference>
<dbReference type="AlphaFoldDB" id="A0A4S2N4B3"/>
<dbReference type="FunCoup" id="A0A4S2N4B3">
    <property type="interactions" value="505"/>
</dbReference>
<gene>
    <name evidence="2" type="ORF">EX30DRAFT_381353</name>
</gene>
<evidence type="ECO:0000313" key="2">
    <source>
        <dbReference type="EMBL" id="TGZ83916.1"/>
    </source>
</evidence>
<dbReference type="PANTHER" id="PTHR11060:SF0">
    <property type="entry name" value="PROTEIN MEMO1"/>
    <property type="match status" value="1"/>
</dbReference>
<organism evidence="2 3">
    <name type="scientific">Ascodesmis nigricans</name>
    <dbReference type="NCBI Taxonomy" id="341454"/>
    <lineage>
        <taxon>Eukaryota</taxon>
        <taxon>Fungi</taxon>
        <taxon>Dikarya</taxon>
        <taxon>Ascomycota</taxon>
        <taxon>Pezizomycotina</taxon>
        <taxon>Pezizomycetes</taxon>
        <taxon>Pezizales</taxon>
        <taxon>Ascodesmidaceae</taxon>
        <taxon>Ascodesmis</taxon>
    </lineage>
</organism>
<dbReference type="CDD" id="cd07361">
    <property type="entry name" value="MEMO_like"/>
    <property type="match status" value="1"/>
</dbReference>
<protein>
    <submittedName>
        <fullName evidence="2">UPF0103-domain-containing protein</fullName>
    </submittedName>
</protein>
<dbReference type="HAMAP" id="MF_00055">
    <property type="entry name" value="MEMO1"/>
    <property type="match status" value="1"/>
</dbReference>
<comment type="similarity">
    <text evidence="1">Belongs to the MEMO1 family.</text>
</comment>
<evidence type="ECO:0000256" key="1">
    <source>
        <dbReference type="ARBA" id="ARBA00006315"/>
    </source>
</evidence>
<keyword evidence="3" id="KW-1185">Reference proteome</keyword>
<proteinExistence type="inferred from homology"/>
<dbReference type="Pfam" id="PF01875">
    <property type="entry name" value="Memo"/>
    <property type="match status" value="1"/>
</dbReference>
<dbReference type="OrthoDB" id="417112at2759"/>
<sequence>MTTRAATHANSWYSGVRDTLNSQLDSWLEAVGDNIDQVPLPVPTARIIIAPHAGYSYSGPAAAWAYKSLDLSKAKRVFILGPSHHVYMDGCALSACTTYQTPLGNLAIDTETIASLQTTGPFQSMNLRVDEEEHSIEMHLPYVYKMIERAGKLGGIKVVPIMVGSISTMKEKLYGEALASYLQNPENCFVISSDFCHWGSRFSYTHYYPELPSTTQQFPQSISLSRSNPPPRGSVKIYESIEALDRQGMAAIESGSHDNFSNYLKKTHNTICGRHPIGVVMAGLEVIWDVVQGAGKFKFVRYEQSSRVKDPSDSSVSYASAYAICAPDLDTFHGVY</sequence>
<name>A0A4S2N4B3_9PEZI</name>
<dbReference type="InterPro" id="IPR002737">
    <property type="entry name" value="MEMO1_fam"/>
</dbReference>